<dbReference type="PROSITE" id="PS52016">
    <property type="entry name" value="TONB_DEPENDENT_REC_3"/>
    <property type="match status" value="1"/>
</dbReference>
<evidence type="ECO:0000259" key="15">
    <source>
        <dbReference type="Pfam" id="PF00593"/>
    </source>
</evidence>
<dbReference type="Pfam" id="PF07715">
    <property type="entry name" value="Plug"/>
    <property type="match status" value="1"/>
</dbReference>
<dbReference type="GO" id="GO:0015344">
    <property type="term" value="F:siderophore uptake transmembrane transporter activity"/>
    <property type="evidence" value="ECO:0007669"/>
    <property type="project" value="TreeGrafter"/>
</dbReference>
<dbReference type="InterPro" id="IPR010105">
    <property type="entry name" value="TonB_sidphr_rcpt"/>
</dbReference>
<dbReference type="GO" id="GO:0038023">
    <property type="term" value="F:signaling receptor activity"/>
    <property type="evidence" value="ECO:0007669"/>
    <property type="project" value="InterPro"/>
</dbReference>
<evidence type="ECO:0000256" key="9">
    <source>
        <dbReference type="ARBA" id="ARBA00023136"/>
    </source>
</evidence>
<dbReference type="CDD" id="cd01347">
    <property type="entry name" value="ligand_gated_channel"/>
    <property type="match status" value="1"/>
</dbReference>
<dbReference type="NCBIfam" id="TIGR01783">
    <property type="entry name" value="TonB-siderophor"/>
    <property type="match status" value="1"/>
</dbReference>
<comment type="caution">
    <text evidence="17">The sequence shown here is derived from an EMBL/GenBank/DDBJ whole genome shotgun (WGS) entry which is preliminary data.</text>
</comment>
<dbReference type="InterPro" id="IPR036942">
    <property type="entry name" value="Beta-barrel_TonB_sf"/>
</dbReference>
<evidence type="ECO:0000313" key="18">
    <source>
        <dbReference type="Proteomes" id="UP000190867"/>
    </source>
</evidence>
<dbReference type="InterPro" id="IPR000531">
    <property type="entry name" value="Beta-barrel_TonB"/>
</dbReference>
<accession>A0A1T0AUN1</accession>
<keyword evidence="10 17" id="KW-0675">Receptor</keyword>
<dbReference type="PANTHER" id="PTHR32552:SF85">
    <property type="entry name" value="BLL7968 PROTEIN"/>
    <property type="match status" value="1"/>
</dbReference>
<evidence type="ECO:0000256" key="3">
    <source>
        <dbReference type="ARBA" id="ARBA00022448"/>
    </source>
</evidence>
<dbReference type="SUPFAM" id="SSF56935">
    <property type="entry name" value="Porins"/>
    <property type="match status" value="1"/>
</dbReference>
<dbReference type="InterPro" id="IPR037066">
    <property type="entry name" value="Plug_dom_sf"/>
</dbReference>
<dbReference type="FunFam" id="2.170.130.10:FF:000001">
    <property type="entry name" value="Catecholate siderophore TonB-dependent receptor"/>
    <property type="match status" value="1"/>
</dbReference>
<organism evidence="17 18">
    <name type="scientific">Haemophilus paracuniculus</name>
    <dbReference type="NCBI Taxonomy" id="734"/>
    <lineage>
        <taxon>Bacteria</taxon>
        <taxon>Pseudomonadati</taxon>
        <taxon>Pseudomonadota</taxon>
        <taxon>Gammaproteobacteria</taxon>
        <taxon>Pasteurellales</taxon>
        <taxon>Pasteurellaceae</taxon>
        <taxon>Haemophilus</taxon>
    </lineage>
</organism>
<feature type="domain" description="TonB-dependent receptor-like beta-barrel" evidence="15">
    <location>
        <begin position="225"/>
        <end position="682"/>
    </location>
</feature>
<evidence type="ECO:0000259" key="16">
    <source>
        <dbReference type="Pfam" id="PF07715"/>
    </source>
</evidence>
<keyword evidence="6 14" id="KW-0732">Signal</keyword>
<keyword evidence="11 12" id="KW-0998">Cell outer membrane</keyword>
<evidence type="ECO:0000256" key="11">
    <source>
        <dbReference type="ARBA" id="ARBA00023237"/>
    </source>
</evidence>
<evidence type="ECO:0000256" key="5">
    <source>
        <dbReference type="ARBA" id="ARBA00022692"/>
    </source>
</evidence>
<dbReference type="Gene3D" id="2.170.130.10">
    <property type="entry name" value="TonB-dependent receptor, plug domain"/>
    <property type="match status" value="1"/>
</dbReference>
<dbReference type="Pfam" id="PF00593">
    <property type="entry name" value="TonB_dep_Rec_b-barrel"/>
    <property type="match status" value="1"/>
</dbReference>
<comment type="similarity">
    <text evidence="2 12 13">Belongs to the TonB-dependent receptor family.</text>
</comment>
<evidence type="ECO:0000256" key="13">
    <source>
        <dbReference type="RuleBase" id="RU003357"/>
    </source>
</evidence>
<keyword evidence="4 12" id="KW-1134">Transmembrane beta strand</keyword>
<name>A0A1T0AUN1_9PAST</name>
<dbReference type="AlphaFoldDB" id="A0A1T0AUN1"/>
<keyword evidence="5 12" id="KW-0812">Transmembrane</keyword>
<feature type="domain" description="TonB-dependent receptor plug" evidence="16">
    <location>
        <begin position="59"/>
        <end position="157"/>
    </location>
</feature>
<keyword evidence="3 12" id="KW-0813">Transport</keyword>
<keyword evidence="9 12" id="KW-0472">Membrane</keyword>
<protein>
    <submittedName>
        <fullName evidence="17">TonB-dependent siderophore receptor</fullName>
    </submittedName>
</protein>
<evidence type="ECO:0000256" key="14">
    <source>
        <dbReference type="SAM" id="SignalP"/>
    </source>
</evidence>
<evidence type="ECO:0000256" key="2">
    <source>
        <dbReference type="ARBA" id="ARBA00009810"/>
    </source>
</evidence>
<dbReference type="GO" id="GO:0009279">
    <property type="term" value="C:cell outer membrane"/>
    <property type="evidence" value="ECO:0007669"/>
    <property type="project" value="UniProtKB-SubCell"/>
</dbReference>
<sequence length="717" mass="79445">MRFKHSFLYASLFILPSYAVAEQPTELAEVVVSGQGGDENPDSYQSRQSNIANKGATPLIDSPQTVNVVNSRLLADRKPQSLDEALATVSGVSQANNLGGMFDAVLKRGFGKNRDNSIIRNGMPSGPSHNFSPTTERVEVLKGPASVLYGIQDPGGVINVVSKQPLDEARYVVGGSVGNHNMWGTEIDFSAPLGNGFSYRLIFDKQAKDYWRNFGEIKRTTYAPTIAWQNDRTKVVVGYEHLDYFEPFDRGTVMIANGADRGKIVPIPAKRRLDDPTNQNTGKVDRIEAKIEHRLNDRWKLNAGYAFTREHYGYWQTRVRGVDLEKGIAQRRLEGILSANQKIHSGSVNFVGELATGEVAHRVVVGVDASRNYRDIYPRVESAKNLANLSLNQPAYLDYVPSGWDIAANNAQQTDHLKTIGVYAQDSAYLTDNLILSGGVRYEYYDQMAGRGGKSRAFVANTDNHGGKFLYQGGAVYKFTPDWAVYGNYAQSFRPQSQIASTVSSSMKPEEGRSFEVGTKYENALFSTNFALFNIDKKNVAYTSNGETFLSGKVRSRGLEWDFNGRLADKLGVTATYAYTQTKIREDKEFPALVGRKFEGVPKHQASLFLTYDLAKFSFGNLRVGAGARYIGSWYVHNTHSSLKGKVESYKLPHAVVSDAFVAFDTKISGKKVSLQLNGKNLGNKTYYTSTVGTNNNVIPVQLGYGREFLLNARVEF</sequence>
<dbReference type="PANTHER" id="PTHR32552">
    <property type="entry name" value="FERRICHROME IRON RECEPTOR-RELATED"/>
    <property type="match status" value="1"/>
</dbReference>
<dbReference type="InterPro" id="IPR039426">
    <property type="entry name" value="TonB-dep_rcpt-like"/>
</dbReference>
<evidence type="ECO:0000256" key="12">
    <source>
        <dbReference type="PROSITE-ProRule" id="PRU01360"/>
    </source>
</evidence>
<dbReference type="Proteomes" id="UP000190867">
    <property type="component" value="Unassembled WGS sequence"/>
</dbReference>
<dbReference type="EMBL" id="MUYA01000002">
    <property type="protein sequence ID" value="OOS00577.1"/>
    <property type="molecule type" value="Genomic_DNA"/>
</dbReference>
<evidence type="ECO:0000256" key="10">
    <source>
        <dbReference type="ARBA" id="ARBA00023170"/>
    </source>
</evidence>
<dbReference type="Gene3D" id="2.40.170.20">
    <property type="entry name" value="TonB-dependent receptor, beta-barrel domain"/>
    <property type="match status" value="1"/>
</dbReference>
<dbReference type="InterPro" id="IPR012910">
    <property type="entry name" value="Plug_dom"/>
</dbReference>
<keyword evidence="18" id="KW-1185">Reference proteome</keyword>
<keyword evidence="8 13" id="KW-0798">TonB box</keyword>
<feature type="chain" id="PRO_5012752279" evidence="14">
    <location>
        <begin position="22"/>
        <end position="717"/>
    </location>
</feature>
<feature type="signal peptide" evidence="14">
    <location>
        <begin position="1"/>
        <end position="21"/>
    </location>
</feature>
<evidence type="ECO:0000256" key="1">
    <source>
        <dbReference type="ARBA" id="ARBA00004571"/>
    </source>
</evidence>
<dbReference type="OrthoDB" id="8732650at2"/>
<dbReference type="STRING" id="734.B0187_01345"/>
<reference evidence="17 18" key="1">
    <citation type="submission" date="2017-02" db="EMBL/GenBank/DDBJ databases">
        <title>Draft genome sequence of Haemophilus paracuniculus CCUG 43573 type strain.</title>
        <authorList>
            <person name="Engstrom-Jakobsson H."/>
            <person name="Salva-Serra F."/>
            <person name="Thorell K."/>
            <person name="Gonzales-Siles L."/>
            <person name="Karlsson R."/>
            <person name="Boulund F."/>
            <person name="Engstrand L."/>
            <person name="Kristiansson E."/>
            <person name="Moore E."/>
        </authorList>
    </citation>
    <scope>NUCLEOTIDE SEQUENCE [LARGE SCALE GENOMIC DNA]</scope>
    <source>
        <strain evidence="17 18">CCUG 43573</strain>
    </source>
</reference>
<evidence type="ECO:0000256" key="8">
    <source>
        <dbReference type="ARBA" id="ARBA00023077"/>
    </source>
</evidence>
<proteinExistence type="inferred from homology"/>
<evidence type="ECO:0000256" key="6">
    <source>
        <dbReference type="ARBA" id="ARBA00022729"/>
    </source>
</evidence>
<evidence type="ECO:0000256" key="4">
    <source>
        <dbReference type="ARBA" id="ARBA00022452"/>
    </source>
</evidence>
<evidence type="ECO:0000256" key="7">
    <source>
        <dbReference type="ARBA" id="ARBA00023065"/>
    </source>
</evidence>
<keyword evidence="7" id="KW-0406">Ion transport</keyword>
<evidence type="ECO:0000313" key="17">
    <source>
        <dbReference type="EMBL" id="OOS00577.1"/>
    </source>
</evidence>
<gene>
    <name evidence="17" type="ORF">B0187_01345</name>
</gene>
<comment type="subcellular location">
    <subcellularLocation>
        <location evidence="1 12">Cell outer membrane</location>
        <topology evidence="1 12">Multi-pass membrane protein</topology>
    </subcellularLocation>
</comment>
<dbReference type="RefSeq" id="WP_078236070.1">
    <property type="nucleotide sequence ID" value="NZ_MUYA01000002.1"/>
</dbReference>
<dbReference type="GO" id="GO:0015891">
    <property type="term" value="P:siderophore transport"/>
    <property type="evidence" value="ECO:0007669"/>
    <property type="project" value="InterPro"/>
</dbReference>